<accession>A0A6A5TRE8</accession>
<evidence type="ECO:0000259" key="2">
    <source>
        <dbReference type="Pfam" id="PF26640"/>
    </source>
</evidence>
<protein>
    <submittedName>
        <fullName evidence="3">HET-domain-containing protein</fullName>
    </submittedName>
</protein>
<organism evidence="3 4">
    <name type="scientific">Byssothecium circinans</name>
    <dbReference type="NCBI Taxonomy" id="147558"/>
    <lineage>
        <taxon>Eukaryota</taxon>
        <taxon>Fungi</taxon>
        <taxon>Dikarya</taxon>
        <taxon>Ascomycota</taxon>
        <taxon>Pezizomycotina</taxon>
        <taxon>Dothideomycetes</taxon>
        <taxon>Pleosporomycetidae</taxon>
        <taxon>Pleosporales</taxon>
        <taxon>Massarineae</taxon>
        <taxon>Massarinaceae</taxon>
        <taxon>Byssothecium</taxon>
    </lineage>
</organism>
<dbReference type="InterPro" id="IPR010730">
    <property type="entry name" value="HET"/>
</dbReference>
<dbReference type="Proteomes" id="UP000800035">
    <property type="component" value="Unassembled WGS sequence"/>
</dbReference>
<dbReference type="PANTHER" id="PTHR10622">
    <property type="entry name" value="HET DOMAIN-CONTAINING PROTEIN"/>
    <property type="match status" value="1"/>
</dbReference>
<evidence type="ECO:0000259" key="1">
    <source>
        <dbReference type="Pfam" id="PF06985"/>
    </source>
</evidence>
<dbReference type="Pfam" id="PF26640">
    <property type="entry name" value="DUF8212"/>
    <property type="match status" value="1"/>
</dbReference>
<evidence type="ECO:0000313" key="4">
    <source>
        <dbReference type="Proteomes" id="UP000800035"/>
    </source>
</evidence>
<dbReference type="AlphaFoldDB" id="A0A6A5TRE8"/>
<keyword evidence="4" id="KW-1185">Reference proteome</keyword>
<dbReference type="InterPro" id="IPR058525">
    <property type="entry name" value="DUF8212"/>
</dbReference>
<feature type="domain" description="Heterokaryon incompatibility" evidence="1">
    <location>
        <begin position="22"/>
        <end position="114"/>
    </location>
</feature>
<dbReference type="OrthoDB" id="20872at2759"/>
<reference evidence="3" key="1">
    <citation type="journal article" date="2020" name="Stud. Mycol.">
        <title>101 Dothideomycetes genomes: a test case for predicting lifestyles and emergence of pathogens.</title>
        <authorList>
            <person name="Haridas S."/>
            <person name="Albert R."/>
            <person name="Binder M."/>
            <person name="Bloem J."/>
            <person name="Labutti K."/>
            <person name="Salamov A."/>
            <person name="Andreopoulos B."/>
            <person name="Baker S."/>
            <person name="Barry K."/>
            <person name="Bills G."/>
            <person name="Bluhm B."/>
            <person name="Cannon C."/>
            <person name="Castanera R."/>
            <person name="Culley D."/>
            <person name="Daum C."/>
            <person name="Ezra D."/>
            <person name="Gonzalez J."/>
            <person name="Henrissat B."/>
            <person name="Kuo A."/>
            <person name="Liang C."/>
            <person name="Lipzen A."/>
            <person name="Lutzoni F."/>
            <person name="Magnuson J."/>
            <person name="Mondo S."/>
            <person name="Nolan M."/>
            <person name="Ohm R."/>
            <person name="Pangilinan J."/>
            <person name="Park H.-J."/>
            <person name="Ramirez L."/>
            <person name="Alfaro M."/>
            <person name="Sun H."/>
            <person name="Tritt A."/>
            <person name="Yoshinaga Y."/>
            <person name="Zwiers L.-H."/>
            <person name="Turgeon B."/>
            <person name="Goodwin S."/>
            <person name="Spatafora J."/>
            <person name="Crous P."/>
            <person name="Grigoriev I."/>
        </authorList>
    </citation>
    <scope>NUCLEOTIDE SEQUENCE</scope>
    <source>
        <strain evidence="3">CBS 675.92</strain>
    </source>
</reference>
<evidence type="ECO:0000313" key="3">
    <source>
        <dbReference type="EMBL" id="KAF1954854.1"/>
    </source>
</evidence>
<name>A0A6A5TRE8_9PLEO</name>
<gene>
    <name evidence="3" type="ORF">CC80DRAFT_517409</name>
</gene>
<dbReference type="PANTHER" id="PTHR10622:SF10">
    <property type="entry name" value="HET DOMAIN-CONTAINING PROTEIN"/>
    <property type="match status" value="1"/>
</dbReference>
<dbReference type="EMBL" id="ML976997">
    <property type="protein sequence ID" value="KAF1954854.1"/>
    <property type="molecule type" value="Genomic_DNA"/>
</dbReference>
<sequence>MRLLDVGTKKLHTFIESKIPPYAILSHTWLKDDEEVTFAQIQQPERCQHMLGYHKIEFLCQQAAKDGFQYAWIDTCCIDKTSSAELSEAINSMFRWYEKAERCYALLSDIDNSEEQSFLTSRWWSRAWTLQELLAPTTVDFFDRNWCLIGKKSDLAESIEKSTGISCKVLRSQPLHHSSVAQRMSWASKRVATRSEDVAYSLFGIFGVNMPLLYGEGERAFLRLQQEVLETSGDHSLFAWNFDSDLIFEQKLMPCSITFPNSGGLFAASPSQFSTCGRIVFKHPRVFTITLRTSPYHRVR</sequence>
<feature type="domain" description="DUF8212" evidence="2">
    <location>
        <begin position="219"/>
        <end position="285"/>
    </location>
</feature>
<dbReference type="Pfam" id="PF06985">
    <property type="entry name" value="HET"/>
    <property type="match status" value="1"/>
</dbReference>
<proteinExistence type="predicted"/>